<proteinExistence type="inferred from homology"/>
<name>A0A151SFV4_CAJCA</name>
<dbReference type="GO" id="GO:0019722">
    <property type="term" value="P:calcium-mediated signaling"/>
    <property type="evidence" value="ECO:0007669"/>
    <property type="project" value="TreeGrafter"/>
</dbReference>
<dbReference type="STRING" id="3821.A0A151SFV4"/>
<comment type="similarity">
    <text evidence="2">Belongs to the plant rapid alkalinization factor (RALF) family.</text>
</comment>
<evidence type="ECO:0000256" key="6">
    <source>
        <dbReference type="ARBA" id="ARBA00023157"/>
    </source>
</evidence>
<dbReference type="GO" id="GO:0005576">
    <property type="term" value="C:extracellular region"/>
    <property type="evidence" value="ECO:0007669"/>
    <property type="project" value="UniProtKB-SubCell"/>
</dbReference>
<evidence type="ECO:0000256" key="2">
    <source>
        <dbReference type="ARBA" id="ARBA00009178"/>
    </source>
</evidence>
<accession>A0A151SFV4</accession>
<reference evidence="7" key="1">
    <citation type="journal article" date="2012" name="Nat. Biotechnol.">
        <title>Draft genome sequence of pigeonpea (Cajanus cajan), an orphan legume crop of resource-poor farmers.</title>
        <authorList>
            <person name="Varshney R.K."/>
            <person name="Chen W."/>
            <person name="Li Y."/>
            <person name="Bharti A.K."/>
            <person name="Saxena R.K."/>
            <person name="Schlueter J.A."/>
            <person name="Donoghue M.T."/>
            <person name="Azam S."/>
            <person name="Fan G."/>
            <person name="Whaley A.M."/>
            <person name="Farmer A.D."/>
            <person name="Sheridan J."/>
            <person name="Iwata A."/>
            <person name="Tuteja R."/>
            <person name="Penmetsa R.V."/>
            <person name="Wu W."/>
            <person name="Upadhyaya H.D."/>
            <person name="Yang S.P."/>
            <person name="Shah T."/>
            <person name="Saxena K.B."/>
            <person name="Michael T."/>
            <person name="McCombie W.R."/>
            <person name="Yang B."/>
            <person name="Zhang G."/>
            <person name="Yang H."/>
            <person name="Wang J."/>
            <person name="Spillane C."/>
            <person name="Cook D.R."/>
            <person name="May G.D."/>
            <person name="Xu X."/>
            <person name="Jackson S.A."/>
        </authorList>
    </citation>
    <scope>NUCLEOTIDE SEQUENCE [LARGE SCALE GENOMIC DNA]</scope>
</reference>
<dbReference type="OMA" id="NCAFNET"/>
<evidence type="ECO:0000256" key="4">
    <source>
        <dbReference type="ARBA" id="ARBA00022702"/>
    </source>
</evidence>
<evidence type="ECO:0000313" key="8">
    <source>
        <dbReference type="Proteomes" id="UP000075243"/>
    </source>
</evidence>
<evidence type="ECO:0000256" key="3">
    <source>
        <dbReference type="ARBA" id="ARBA00022525"/>
    </source>
</evidence>
<dbReference type="InterPro" id="IPR008801">
    <property type="entry name" value="RALF"/>
</dbReference>
<dbReference type="PANTHER" id="PTHR33136">
    <property type="entry name" value="RAPID ALKALINIZATION FACTOR-LIKE"/>
    <property type="match status" value="1"/>
</dbReference>
<dbReference type="GO" id="GO:0005179">
    <property type="term" value="F:hormone activity"/>
    <property type="evidence" value="ECO:0007669"/>
    <property type="project" value="UniProtKB-KW"/>
</dbReference>
<keyword evidence="4" id="KW-0372">Hormone</keyword>
<dbReference type="GO" id="GO:0040008">
    <property type="term" value="P:regulation of growth"/>
    <property type="evidence" value="ECO:0007669"/>
    <property type="project" value="UniProtKB-ARBA"/>
</dbReference>
<dbReference type="PANTHER" id="PTHR33136:SF13">
    <property type="entry name" value="OS10G0328900 PROTEIN"/>
    <property type="match status" value="1"/>
</dbReference>
<gene>
    <name evidence="7" type="ORF">KK1_024286</name>
</gene>
<keyword evidence="6" id="KW-1015">Disulfide bond</keyword>
<keyword evidence="8" id="KW-1185">Reference proteome</keyword>
<dbReference type="Proteomes" id="UP000075243">
    <property type="component" value="Unassembled WGS sequence"/>
</dbReference>
<comment type="subcellular location">
    <subcellularLocation>
        <location evidence="1">Secreted</location>
    </subcellularLocation>
</comment>
<organism evidence="7 8">
    <name type="scientific">Cajanus cajan</name>
    <name type="common">Pigeon pea</name>
    <name type="synonym">Cajanus indicus</name>
    <dbReference type="NCBI Taxonomy" id="3821"/>
    <lineage>
        <taxon>Eukaryota</taxon>
        <taxon>Viridiplantae</taxon>
        <taxon>Streptophyta</taxon>
        <taxon>Embryophyta</taxon>
        <taxon>Tracheophyta</taxon>
        <taxon>Spermatophyta</taxon>
        <taxon>Magnoliopsida</taxon>
        <taxon>eudicotyledons</taxon>
        <taxon>Gunneridae</taxon>
        <taxon>Pentapetalae</taxon>
        <taxon>rosids</taxon>
        <taxon>fabids</taxon>
        <taxon>Fabales</taxon>
        <taxon>Fabaceae</taxon>
        <taxon>Papilionoideae</taxon>
        <taxon>50 kb inversion clade</taxon>
        <taxon>NPAAA clade</taxon>
        <taxon>indigoferoid/millettioid clade</taxon>
        <taxon>Phaseoleae</taxon>
        <taxon>Cajanus</taxon>
    </lineage>
</organism>
<dbReference type="EMBL" id="KQ483411">
    <property type="protein sequence ID" value="KYP53712.1"/>
    <property type="molecule type" value="Genomic_DNA"/>
</dbReference>
<sequence>MEEEFGLDSEVNRRMLDTTKYLSYDAMKRDSVPCSLRGASYYQCQPGAEANPYDRGCTAITRCRR</sequence>
<dbReference type="GO" id="GO:0009506">
    <property type="term" value="C:plasmodesma"/>
    <property type="evidence" value="ECO:0007669"/>
    <property type="project" value="TreeGrafter"/>
</dbReference>
<keyword evidence="5" id="KW-0732">Signal</keyword>
<dbReference type="Pfam" id="PF05498">
    <property type="entry name" value="RALF"/>
    <property type="match status" value="1"/>
</dbReference>
<protein>
    <submittedName>
        <fullName evidence="7">Uncharacterized protein</fullName>
    </submittedName>
</protein>
<evidence type="ECO:0000256" key="5">
    <source>
        <dbReference type="ARBA" id="ARBA00022729"/>
    </source>
</evidence>
<keyword evidence="3" id="KW-0964">Secreted</keyword>
<dbReference type="Gramene" id="C.cajan_23599.t">
    <property type="protein sequence ID" value="C.cajan_23599.t.cds1"/>
    <property type="gene ID" value="C.cajan_23599"/>
</dbReference>
<evidence type="ECO:0000313" key="7">
    <source>
        <dbReference type="EMBL" id="KYP53712.1"/>
    </source>
</evidence>
<evidence type="ECO:0000256" key="1">
    <source>
        <dbReference type="ARBA" id="ARBA00004613"/>
    </source>
</evidence>
<dbReference type="AlphaFoldDB" id="A0A151SFV4"/>